<evidence type="ECO:0008006" key="3">
    <source>
        <dbReference type="Google" id="ProtNLM"/>
    </source>
</evidence>
<reference evidence="2" key="1">
    <citation type="submission" date="2019-04" db="EMBL/GenBank/DDBJ databases">
        <title>Nocardioides xinjiangensis sp. nov.</title>
        <authorList>
            <person name="Liu S."/>
        </authorList>
    </citation>
    <scope>NUCLEOTIDE SEQUENCE [LARGE SCALE GENOMIC DNA]</scope>
    <source>
        <strain evidence="2">18</strain>
    </source>
</reference>
<dbReference type="EMBL" id="STGY01000073">
    <property type="protein sequence ID" value="THV35764.1"/>
    <property type="molecule type" value="Genomic_DNA"/>
</dbReference>
<proteinExistence type="predicted"/>
<comment type="caution">
    <text evidence="1">The sequence shown here is derived from an EMBL/GenBank/DDBJ whole genome shotgun (WGS) entry which is preliminary data.</text>
</comment>
<accession>A0A4S8Q665</accession>
<dbReference type="Proteomes" id="UP000308760">
    <property type="component" value="Unassembled WGS sequence"/>
</dbReference>
<dbReference type="OrthoDB" id="4243321at2"/>
<protein>
    <recommendedName>
        <fullName evidence="3">Insertion element protein</fullName>
    </recommendedName>
</protein>
<evidence type="ECO:0000313" key="1">
    <source>
        <dbReference type="EMBL" id="THV35764.1"/>
    </source>
</evidence>
<organism evidence="1 2">
    <name type="scientific">Glycomyces buryatensis</name>
    <dbReference type="NCBI Taxonomy" id="2570927"/>
    <lineage>
        <taxon>Bacteria</taxon>
        <taxon>Bacillati</taxon>
        <taxon>Actinomycetota</taxon>
        <taxon>Actinomycetes</taxon>
        <taxon>Glycomycetales</taxon>
        <taxon>Glycomycetaceae</taxon>
        <taxon>Glycomyces</taxon>
    </lineage>
</organism>
<dbReference type="RefSeq" id="WP_136536921.1">
    <property type="nucleotide sequence ID" value="NZ_STGY01000073.1"/>
</dbReference>
<name>A0A4S8Q665_9ACTN</name>
<dbReference type="AlphaFoldDB" id="A0A4S8Q665"/>
<evidence type="ECO:0000313" key="2">
    <source>
        <dbReference type="Proteomes" id="UP000308760"/>
    </source>
</evidence>
<sequence length="68" mass="7457">MSGRVVPYNCPYCGEEDLRPYEPDPDSDVEIRGGWHCYDCTRVFSVKYYGTAAPAAIAPPDLPAASSE</sequence>
<reference evidence="1 2" key="2">
    <citation type="submission" date="2019-05" db="EMBL/GenBank/DDBJ databases">
        <title>Glycomyces buryatensis sp. nov.</title>
        <authorList>
            <person name="Nikitina E."/>
        </authorList>
    </citation>
    <scope>NUCLEOTIDE SEQUENCE [LARGE SCALE GENOMIC DNA]</scope>
    <source>
        <strain evidence="1 2">18</strain>
    </source>
</reference>
<keyword evidence="2" id="KW-1185">Reference proteome</keyword>
<gene>
    <name evidence="1" type="ORF">FAB82_23115</name>
</gene>